<dbReference type="Pfam" id="PF01527">
    <property type="entry name" value="HTH_Tnp_1"/>
    <property type="match status" value="1"/>
</dbReference>
<sequence length="88" mass="9771">MGLVLNTGRTVAVVARELGINEATLGRWVHLHKDRQGVGEAPLSESERVELGRLRKDVAELKLDRAFLKKASLFFAQEASDTNVKRSN</sequence>
<keyword evidence="2" id="KW-1185">Reference proteome</keyword>
<dbReference type="SUPFAM" id="SSF46689">
    <property type="entry name" value="Homeodomain-like"/>
    <property type="match status" value="1"/>
</dbReference>
<comment type="caution">
    <text evidence="1">The sequence shown here is derived from an EMBL/GenBank/DDBJ whole genome shotgun (WGS) entry which is preliminary data.</text>
</comment>
<dbReference type="EMBL" id="JACCAE010000001">
    <property type="protein sequence ID" value="NYF97680.1"/>
    <property type="molecule type" value="Genomic_DNA"/>
</dbReference>
<dbReference type="Proteomes" id="UP000554054">
    <property type="component" value="Unassembled WGS sequence"/>
</dbReference>
<dbReference type="GO" id="GO:0006313">
    <property type="term" value="P:DNA transposition"/>
    <property type="evidence" value="ECO:0007669"/>
    <property type="project" value="InterPro"/>
</dbReference>
<dbReference type="GO" id="GO:0003677">
    <property type="term" value="F:DNA binding"/>
    <property type="evidence" value="ECO:0007669"/>
    <property type="project" value="InterPro"/>
</dbReference>
<dbReference type="InterPro" id="IPR002514">
    <property type="entry name" value="Transposase_8"/>
</dbReference>
<dbReference type="AlphaFoldDB" id="A0A852VQE5"/>
<proteinExistence type="predicted"/>
<name>A0A852VQE5_9MICO</name>
<evidence type="ECO:0000313" key="2">
    <source>
        <dbReference type="Proteomes" id="UP000554054"/>
    </source>
</evidence>
<dbReference type="GO" id="GO:0004803">
    <property type="term" value="F:transposase activity"/>
    <property type="evidence" value="ECO:0007669"/>
    <property type="project" value="InterPro"/>
</dbReference>
<evidence type="ECO:0000313" key="1">
    <source>
        <dbReference type="EMBL" id="NYF97680.1"/>
    </source>
</evidence>
<gene>
    <name evidence="1" type="ORF">BJY20_001072</name>
</gene>
<dbReference type="Gene3D" id="1.10.10.60">
    <property type="entry name" value="Homeodomain-like"/>
    <property type="match status" value="1"/>
</dbReference>
<accession>A0A852VQE5</accession>
<reference evidence="1 2" key="1">
    <citation type="submission" date="2020-07" db="EMBL/GenBank/DDBJ databases">
        <title>Sequencing the genomes of 1000 actinobacteria strains.</title>
        <authorList>
            <person name="Klenk H.-P."/>
        </authorList>
    </citation>
    <scope>NUCLEOTIDE SEQUENCE [LARGE SCALE GENOMIC DNA]</scope>
    <source>
        <strain evidence="1 2">DSM 26154</strain>
    </source>
</reference>
<protein>
    <submittedName>
        <fullName evidence="1">Transposase</fullName>
    </submittedName>
</protein>
<organism evidence="1 2">
    <name type="scientific">Janibacter cremeus</name>
    <dbReference type="NCBI Taxonomy" id="1285192"/>
    <lineage>
        <taxon>Bacteria</taxon>
        <taxon>Bacillati</taxon>
        <taxon>Actinomycetota</taxon>
        <taxon>Actinomycetes</taxon>
        <taxon>Micrococcales</taxon>
        <taxon>Intrasporangiaceae</taxon>
        <taxon>Janibacter</taxon>
    </lineage>
</organism>
<dbReference type="InterPro" id="IPR009057">
    <property type="entry name" value="Homeodomain-like_sf"/>
</dbReference>